<gene>
    <name evidence="1" type="ORF">WKV53_22255</name>
</gene>
<keyword evidence="2" id="KW-1185">Reference proteome</keyword>
<dbReference type="RefSeq" id="WP_341407015.1">
    <property type="nucleotide sequence ID" value="NZ_JBBUKT010000010.1"/>
</dbReference>
<organism evidence="1 2">
    <name type="scientific">Luteolibacter soli</name>
    <dbReference type="NCBI Taxonomy" id="3135280"/>
    <lineage>
        <taxon>Bacteria</taxon>
        <taxon>Pseudomonadati</taxon>
        <taxon>Verrucomicrobiota</taxon>
        <taxon>Verrucomicrobiia</taxon>
        <taxon>Verrucomicrobiales</taxon>
        <taxon>Verrucomicrobiaceae</taxon>
        <taxon>Luteolibacter</taxon>
    </lineage>
</organism>
<dbReference type="Proteomes" id="UP001371305">
    <property type="component" value="Unassembled WGS sequence"/>
</dbReference>
<proteinExistence type="predicted"/>
<name>A0ABU9B0G1_9BACT</name>
<evidence type="ECO:0000313" key="2">
    <source>
        <dbReference type="Proteomes" id="UP001371305"/>
    </source>
</evidence>
<protein>
    <submittedName>
        <fullName evidence="1">Uncharacterized protein</fullName>
    </submittedName>
</protein>
<evidence type="ECO:0000313" key="1">
    <source>
        <dbReference type="EMBL" id="MEK7953253.1"/>
    </source>
</evidence>
<sequence length="147" mass="16244">MPFPPRKLRFSRNRAGAAYPLKADEVIQLRSPLHTASGMTGRLILRVTQDGNRERAEYWLGAPDAFISASDELTDDLMRHLEQALVALAAALKGYRPDVDANDSGRCISFWSCEQPATVFVPSHPTSYQPPEACLAAFDQVWSLVIG</sequence>
<reference evidence="1 2" key="1">
    <citation type="submission" date="2024-04" db="EMBL/GenBank/DDBJ databases">
        <title>Luteolibacter sp. isolated from soil.</title>
        <authorList>
            <person name="An J."/>
        </authorList>
    </citation>
    <scope>NUCLEOTIDE SEQUENCE [LARGE SCALE GENOMIC DNA]</scope>
    <source>
        <strain evidence="1 2">Y139</strain>
    </source>
</reference>
<accession>A0ABU9B0G1</accession>
<dbReference type="EMBL" id="JBBUKT010000010">
    <property type="protein sequence ID" value="MEK7953253.1"/>
    <property type="molecule type" value="Genomic_DNA"/>
</dbReference>
<comment type="caution">
    <text evidence="1">The sequence shown here is derived from an EMBL/GenBank/DDBJ whole genome shotgun (WGS) entry which is preliminary data.</text>
</comment>